<dbReference type="InterPro" id="IPR027470">
    <property type="entry name" value="Cation_efflux_CTD"/>
</dbReference>
<reference evidence="11 12" key="1">
    <citation type="submission" date="2018-07" db="EMBL/GenBank/DDBJ databases">
        <title>Campylobacter zealandensis sp. nov., isolated from birds and water in New Zealand.</title>
        <authorList>
            <person name="Wilkinson D.A."/>
            <person name="Biggs P.J."/>
            <person name="French N.P."/>
            <person name="Midwinter A.C."/>
        </authorList>
    </citation>
    <scope>NUCLEOTIDE SEQUENCE [LARGE SCALE GENOMIC DNA]</scope>
    <source>
        <strain evidence="11 12">B423b</strain>
    </source>
</reference>
<dbReference type="NCBIfam" id="TIGR01297">
    <property type="entry name" value="CDF"/>
    <property type="match status" value="1"/>
</dbReference>
<dbReference type="SUPFAM" id="SSF161111">
    <property type="entry name" value="Cation efflux protein transmembrane domain-like"/>
    <property type="match status" value="1"/>
</dbReference>
<evidence type="ECO:0000256" key="7">
    <source>
        <dbReference type="SAM" id="MobiDB-lite"/>
    </source>
</evidence>
<accession>A0A4Q9JW35</accession>
<dbReference type="OrthoDB" id="9806522at2"/>
<comment type="subcellular location">
    <subcellularLocation>
        <location evidence="1">Membrane</location>
        <topology evidence="1">Multi-pass membrane protein</topology>
    </subcellularLocation>
</comment>
<evidence type="ECO:0000256" key="8">
    <source>
        <dbReference type="SAM" id="Phobius"/>
    </source>
</evidence>
<feature type="compositionally biased region" description="Polar residues" evidence="7">
    <location>
        <begin position="295"/>
        <end position="306"/>
    </location>
</feature>
<dbReference type="GO" id="GO:0006882">
    <property type="term" value="P:intracellular zinc ion homeostasis"/>
    <property type="evidence" value="ECO:0007669"/>
    <property type="project" value="TreeGrafter"/>
</dbReference>
<dbReference type="Gene3D" id="3.30.70.1350">
    <property type="entry name" value="Cation efflux protein, cytoplasmic domain"/>
    <property type="match status" value="1"/>
</dbReference>
<dbReference type="InterPro" id="IPR036837">
    <property type="entry name" value="Cation_efflux_CTD_sf"/>
</dbReference>
<dbReference type="GO" id="GO:0005886">
    <property type="term" value="C:plasma membrane"/>
    <property type="evidence" value="ECO:0007669"/>
    <property type="project" value="TreeGrafter"/>
</dbReference>
<keyword evidence="12" id="KW-1185">Reference proteome</keyword>
<dbReference type="GO" id="GO:0015341">
    <property type="term" value="F:zinc efflux antiporter activity"/>
    <property type="evidence" value="ECO:0007669"/>
    <property type="project" value="TreeGrafter"/>
</dbReference>
<feature type="region of interest" description="Disordered" evidence="7">
    <location>
        <begin position="287"/>
        <end position="306"/>
    </location>
</feature>
<gene>
    <name evidence="11" type="ORF">DU473_00815</name>
</gene>
<sequence length="306" mass="34886">MSLQKKATIIASFCAFFLALCKLIIGLMSGSIAILSSAIDSMVDFIISAFNFLAIRKVAQKPNENYNFGYGKLEAIMGFIEGCFVAGIGIFIFYQSVLKIYYQEEIQNINIGIFVMLFSLVLTFCLVVFLSYVAKKTKSLIVESDCLHYKSDLLTNFATLLALILIYLTGYFIIDALFGIIASFYIAFSAFKIIKKSTSLLMDVALEENKVEKIRELIKKNKEIISFHHLKTRKSPNMNYLSVHLVFCPIISLYNAHKISDELEMSIRKTFNDEKWDIQIHLDPYDDQEQEETNENSFNTTKISSK</sequence>
<keyword evidence="3" id="KW-0813">Transport</keyword>
<dbReference type="Pfam" id="PF01545">
    <property type="entry name" value="Cation_efflux"/>
    <property type="match status" value="1"/>
</dbReference>
<keyword evidence="5 8" id="KW-1133">Transmembrane helix</keyword>
<dbReference type="AlphaFoldDB" id="A0A4Q9JW35"/>
<comment type="similarity">
    <text evidence="2">Belongs to the cation diffusion facilitator (CDF) transporter (TC 2.A.4) family.</text>
</comment>
<evidence type="ECO:0000256" key="6">
    <source>
        <dbReference type="ARBA" id="ARBA00023136"/>
    </source>
</evidence>
<dbReference type="SUPFAM" id="SSF160240">
    <property type="entry name" value="Cation efflux protein cytoplasmic domain-like"/>
    <property type="match status" value="1"/>
</dbReference>
<evidence type="ECO:0000256" key="5">
    <source>
        <dbReference type="ARBA" id="ARBA00022989"/>
    </source>
</evidence>
<name>A0A4Q9JW35_9BACT</name>
<dbReference type="EMBL" id="QPGR01000001">
    <property type="protein sequence ID" value="TBR82414.1"/>
    <property type="molecule type" value="Genomic_DNA"/>
</dbReference>
<evidence type="ECO:0000259" key="9">
    <source>
        <dbReference type="Pfam" id="PF01545"/>
    </source>
</evidence>
<evidence type="ECO:0000256" key="2">
    <source>
        <dbReference type="ARBA" id="ARBA00008114"/>
    </source>
</evidence>
<dbReference type="PANTHER" id="PTHR43840">
    <property type="entry name" value="MITOCHONDRIAL METAL TRANSPORTER 1-RELATED"/>
    <property type="match status" value="1"/>
</dbReference>
<feature type="transmembrane region" description="Helical" evidence="8">
    <location>
        <begin position="109"/>
        <end position="133"/>
    </location>
</feature>
<proteinExistence type="inferred from homology"/>
<evidence type="ECO:0000313" key="12">
    <source>
        <dbReference type="Proteomes" id="UP000292583"/>
    </source>
</evidence>
<comment type="caution">
    <text evidence="11">The sequence shown here is derived from an EMBL/GenBank/DDBJ whole genome shotgun (WGS) entry which is preliminary data.</text>
</comment>
<keyword evidence="4 8" id="KW-0812">Transmembrane</keyword>
<feature type="transmembrane region" description="Helical" evidence="8">
    <location>
        <begin position="75"/>
        <end position="97"/>
    </location>
</feature>
<dbReference type="PANTHER" id="PTHR43840:SF15">
    <property type="entry name" value="MITOCHONDRIAL METAL TRANSPORTER 1-RELATED"/>
    <property type="match status" value="1"/>
</dbReference>
<evidence type="ECO:0000256" key="3">
    <source>
        <dbReference type="ARBA" id="ARBA00022448"/>
    </source>
</evidence>
<feature type="domain" description="Cation efflux protein transmembrane" evidence="9">
    <location>
        <begin position="9"/>
        <end position="202"/>
    </location>
</feature>
<feature type="transmembrane region" description="Helical" evidence="8">
    <location>
        <begin position="153"/>
        <end position="170"/>
    </location>
</feature>
<dbReference type="Proteomes" id="UP000292583">
    <property type="component" value="Unassembled WGS sequence"/>
</dbReference>
<evidence type="ECO:0000256" key="4">
    <source>
        <dbReference type="ARBA" id="ARBA00022692"/>
    </source>
</evidence>
<evidence type="ECO:0000313" key="11">
    <source>
        <dbReference type="EMBL" id="TBR82414.1"/>
    </source>
</evidence>
<dbReference type="RefSeq" id="WP_131163402.1">
    <property type="nucleotide sequence ID" value="NZ_QPGQ01000010.1"/>
</dbReference>
<feature type="domain" description="Cation efflux protein cytoplasmic" evidence="10">
    <location>
        <begin position="207"/>
        <end position="285"/>
    </location>
</feature>
<dbReference type="Gene3D" id="1.20.1510.10">
    <property type="entry name" value="Cation efflux protein transmembrane domain"/>
    <property type="match status" value="1"/>
</dbReference>
<dbReference type="InterPro" id="IPR027469">
    <property type="entry name" value="Cation_efflux_TMD_sf"/>
</dbReference>
<organism evidence="11 12">
    <name type="scientific">Campylobacter novaezeelandiae</name>
    <dbReference type="NCBI Taxonomy" id="2267891"/>
    <lineage>
        <taxon>Bacteria</taxon>
        <taxon>Pseudomonadati</taxon>
        <taxon>Campylobacterota</taxon>
        <taxon>Epsilonproteobacteria</taxon>
        <taxon>Campylobacterales</taxon>
        <taxon>Campylobacteraceae</taxon>
        <taxon>Campylobacter</taxon>
    </lineage>
</organism>
<dbReference type="InterPro" id="IPR050291">
    <property type="entry name" value="CDF_Transporter"/>
</dbReference>
<dbReference type="Pfam" id="PF16916">
    <property type="entry name" value="ZT_dimer"/>
    <property type="match status" value="1"/>
</dbReference>
<dbReference type="GO" id="GO:0015086">
    <property type="term" value="F:cadmium ion transmembrane transporter activity"/>
    <property type="evidence" value="ECO:0007669"/>
    <property type="project" value="TreeGrafter"/>
</dbReference>
<dbReference type="GO" id="GO:0015093">
    <property type="term" value="F:ferrous iron transmembrane transporter activity"/>
    <property type="evidence" value="ECO:0007669"/>
    <property type="project" value="TreeGrafter"/>
</dbReference>
<protein>
    <submittedName>
        <fullName evidence="11">Cation transporter</fullName>
    </submittedName>
</protein>
<dbReference type="InterPro" id="IPR058533">
    <property type="entry name" value="Cation_efflux_TM"/>
</dbReference>
<keyword evidence="6 8" id="KW-0472">Membrane</keyword>
<dbReference type="InterPro" id="IPR002524">
    <property type="entry name" value="Cation_efflux"/>
</dbReference>
<evidence type="ECO:0000259" key="10">
    <source>
        <dbReference type="Pfam" id="PF16916"/>
    </source>
</evidence>
<evidence type="ECO:0000256" key="1">
    <source>
        <dbReference type="ARBA" id="ARBA00004141"/>
    </source>
</evidence>